<keyword evidence="2" id="KW-1185">Reference proteome</keyword>
<dbReference type="EMBL" id="CM055097">
    <property type="protein sequence ID" value="KAJ7552958.1"/>
    <property type="molecule type" value="Genomic_DNA"/>
</dbReference>
<accession>A0ACC2DF38</accession>
<reference evidence="2" key="1">
    <citation type="journal article" date="2024" name="Proc. Natl. Acad. Sci. U.S.A.">
        <title>Extraordinary preservation of gene collinearity over three hundred million years revealed in homosporous lycophytes.</title>
        <authorList>
            <person name="Li C."/>
            <person name="Wickell D."/>
            <person name="Kuo L.Y."/>
            <person name="Chen X."/>
            <person name="Nie B."/>
            <person name="Liao X."/>
            <person name="Peng D."/>
            <person name="Ji J."/>
            <person name="Jenkins J."/>
            <person name="Williams M."/>
            <person name="Shu S."/>
            <person name="Plott C."/>
            <person name="Barry K."/>
            <person name="Rajasekar S."/>
            <person name="Grimwood J."/>
            <person name="Han X."/>
            <person name="Sun S."/>
            <person name="Hou Z."/>
            <person name="He W."/>
            <person name="Dai G."/>
            <person name="Sun C."/>
            <person name="Schmutz J."/>
            <person name="Leebens-Mack J.H."/>
            <person name="Li F.W."/>
            <person name="Wang L."/>
        </authorList>
    </citation>
    <scope>NUCLEOTIDE SEQUENCE [LARGE SCALE GENOMIC DNA]</scope>
    <source>
        <strain evidence="2">cv. PW_Plant_1</strain>
    </source>
</reference>
<dbReference type="Proteomes" id="UP001162992">
    <property type="component" value="Chromosome 6"/>
</dbReference>
<organism evidence="1 2">
    <name type="scientific">Diphasiastrum complanatum</name>
    <name type="common">Issler's clubmoss</name>
    <name type="synonym">Lycopodium complanatum</name>
    <dbReference type="NCBI Taxonomy" id="34168"/>
    <lineage>
        <taxon>Eukaryota</taxon>
        <taxon>Viridiplantae</taxon>
        <taxon>Streptophyta</taxon>
        <taxon>Embryophyta</taxon>
        <taxon>Tracheophyta</taxon>
        <taxon>Lycopodiopsida</taxon>
        <taxon>Lycopodiales</taxon>
        <taxon>Lycopodiaceae</taxon>
        <taxon>Lycopodioideae</taxon>
        <taxon>Diphasiastrum</taxon>
    </lineage>
</organism>
<proteinExistence type="predicted"/>
<comment type="caution">
    <text evidence="1">The sequence shown here is derived from an EMBL/GenBank/DDBJ whole genome shotgun (WGS) entry which is preliminary data.</text>
</comment>
<evidence type="ECO:0000313" key="1">
    <source>
        <dbReference type="EMBL" id="KAJ7552958.1"/>
    </source>
</evidence>
<sequence length="331" mass="37147">MDEEHAGTSAPSVSTEDDDLLLLEAVMEAYADKWDASTMNLLITDVASLGKETLPENWSSRIARMKSELLFPLVKILAMEKSRIEQERNAFFKKEQQVISTILTLQEERNNAMQQFEEESDMLARQNMFVETLLRDLDEMAQTVDSYRQTVKELQHALVDKDLEIEQLLADKQELVRRAITTGPKAVVEWVKAELLAQGQEVGESFEQQWSGWGALSETTVDKEMETMSVECADCDQKLTPFKSKVYSPRMISSSVKGIKGKSSLAQVLLVGIYREALSSLNQVMDSGLSAVPFALLDFWGGLIGHVTNHVSNIVLGKVRESPLGFSFKFL</sequence>
<gene>
    <name evidence="1" type="ORF">O6H91_06G078400</name>
</gene>
<evidence type="ECO:0000313" key="2">
    <source>
        <dbReference type="Proteomes" id="UP001162992"/>
    </source>
</evidence>
<protein>
    <submittedName>
        <fullName evidence="1">Uncharacterized protein</fullName>
    </submittedName>
</protein>
<name>A0ACC2DF38_DIPCM</name>